<dbReference type="EMBL" id="NTJZ01000005">
    <property type="protein sequence ID" value="PDH33993.1"/>
    <property type="molecule type" value="Genomic_DNA"/>
</dbReference>
<keyword evidence="5 6" id="KW-0472">Membrane</keyword>
<keyword evidence="4 6" id="KW-1133">Transmembrane helix</keyword>
<evidence type="ECO:0000256" key="2">
    <source>
        <dbReference type="ARBA" id="ARBA00008974"/>
    </source>
</evidence>
<feature type="transmembrane region" description="Helical" evidence="6">
    <location>
        <begin position="379"/>
        <end position="397"/>
    </location>
</feature>
<dbReference type="InterPro" id="IPR001248">
    <property type="entry name" value="Pur-cyt_permease"/>
</dbReference>
<dbReference type="Gene3D" id="1.10.4160.10">
    <property type="entry name" value="Hydantoin permease"/>
    <property type="match status" value="1"/>
</dbReference>
<dbReference type="CDD" id="cd11484">
    <property type="entry name" value="SLC-NCS1sbd_CobB-like"/>
    <property type="match status" value="1"/>
</dbReference>
<comment type="caution">
    <text evidence="7">The sequence shown here is derived from an EMBL/GenBank/DDBJ whole genome shotgun (WGS) entry which is preliminary data.</text>
</comment>
<protein>
    <submittedName>
        <fullName evidence="7">Permease</fullName>
    </submittedName>
</protein>
<feature type="transmembrane region" description="Helical" evidence="6">
    <location>
        <begin position="142"/>
        <end position="160"/>
    </location>
</feature>
<feature type="transmembrane region" description="Helical" evidence="6">
    <location>
        <begin position="236"/>
        <end position="261"/>
    </location>
</feature>
<feature type="transmembrane region" description="Helical" evidence="6">
    <location>
        <begin position="25"/>
        <end position="45"/>
    </location>
</feature>
<feature type="transmembrane region" description="Helical" evidence="6">
    <location>
        <begin position="341"/>
        <end position="359"/>
    </location>
</feature>
<evidence type="ECO:0000256" key="4">
    <source>
        <dbReference type="ARBA" id="ARBA00022989"/>
    </source>
</evidence>
<feature type="transmembrane region" description="Helical" evidence="6">
    <location>
        <begin position="267"/>
        <end position="289"/>
    </location>
</feature>
<evidence type="ECO:0000313" key="8">
    <source>
        <dbReference type="Proteomes" id="UP000219329"/>
    </source>
</evidence>
<name>A0A2A5WCE2_9GAMM</name>
<feature type="transmembrane region" description="Helical" evidence="6">
    <location>
        <begin position="103"/>
        <end position="122"/>
    </location>
</feature>
<dbReference type="GO" id="GO:0005886">
    <property type="term" value="C:plasma membrane"/>
    <property type="evidence" value="ECO:0007669"/>
    <property type="project" value="TreeGrafter"/>
</dbReference>
<organism evidence="7 8">
    <name type="scientific">OM182 bacterium MED-G28</name>
    <dbReference type="NCBI Taxonomy" id="1986256"/>
    <lineage>
        <taxon>Bacteria</taxon>
        <taxon>Pseudomonadati</taxon>
        <taxon>Pseudomonadota</taxon>
        <taxon>Gammaproteobacteria</taxon>
        <taxon>OMG group</taxon>
        <taxon>OM182 clade</taxon>
    </lineage>
</organism>
<comment type="subcellular location">
    <subcellularLocation>
        <location evidence="1">Membrane</location>
        <topology evidence="1">Multi-pass membrane protein</topology>
    </subcellularLocation>
</comment>
<dbReference type="Pfam" id="PF02133">
    <property type="entry name" value="Transp_cyt_pur"/>
    <property type="match status" value="1"/>
</dbReference>
<feature type="transmembrane region" description="Helical" evidence="6">
    <location>
        <begin position="403"/>
        <end position="420"/>
    </location>
</feature>
<proteinExistence type="inferred from homology"/>
<sequence length="435" mass="46966">MILLSDFTANFDESARAPVQKHETVSGWSVGLILFGICLTLPSLYTGAITAQNLGFIGTAQAVGLASLVLAMMSVPAAIVGAETRLSSYLIIEFVFGGKGSKFVNALFGLTLLGWFAVTAGFFGETLSIAFKEFFNVSPPTWLLTFISSALIIITTIFGFKAIDRLALFAVPLLILFLIYVSNLSLGEVGFADILAFDGEDPDYFSTAVSTMIGSLIVGVVLMPDLSRYARSIKDCIIASVLGNGIGTSFSMLVGVIPAIVTGLLDPMAYMIALGLVISAFIILVFATWTTNSINLYSTTLAVAIIKTKTPEWKLAIICGIAGTALAMIGITEYFIGFLEWLGVIVPPVAGIYLTDYFILKQKNYSMTLREKLPDYDHAALFAWIVATSLSAGAFVADFSFSMIPSFDALIITVPIYLLCRKFWPSQYPRNEKVI</sequence>
<feature type="transmembrane region" description="Helical" evidence="6">
    <location>
        <begin position="57"/>
        <end position="82"/>
    </location>
</feature>
<dbReference type="Proteomes" id="UP000219329">
    <property type="component" value="Unassembled WGS sequence"/>
</dbReference>
<evidence type="ECO:0000256" key="1">
    <source>
        <dbReference type="ARBA" id="ARBA00004141"/>
    </source>
</evidence>
<dbReference type="PANTHER" id="PTHR30569:SF0">
    <property type="entry name" value="CYTOSINE PERMEASE"/>
    <property type="match status" value="1"/>
</dbReference>
<dbReference type="AlphaFoldDB" id="A0A2A5WCE2"/>
<keyword evidence="3 6" id="KW-0812">Transmembrane</keyword>
<evidence type="ECO:0000313" key="7">
    <source>
        <dbReference type="EMBL" id="PDH33993.1"/>
    </source>
</evidence>
<comment type="similarity">
    <text evidence="2">Belongs to the purine-cytosine permease (2.A.39) family.</text>
</comment>
<gene>
    <name evidence="7" type="ORF">CNF02_06450</name>
</gene>
<reference evidence="7 8" key="1">
    <citation type="submission" date="2017-08" db="EMBL/GenBank/DDBJ databases">
        <title>Fine stratification of microbial communities through a metagenomic profile of the photic zone.</title>
        <authorList>
            <person name="Haro-Moreno J.M."/>
            <person name="Lopez-Perez M."/>
            <person name="De La Torre J."/>
            <person name="Picazo A."/>
            <person name="Camacho A."/>
            <person name="Rodriguez-Valera F."/>
        </authorList>
    </citation>
    <scope>NUCLEOTIDE SEQUENCE [LARGE SCALE GENOMIC DNA]</scope>
    <source>
        <strain evidence="7">MED-G28</strain>
    </source>
</reference>
<feature type="transmembrane region" description="Helical" evidence="6">
    <location>
        <begin position="315"/>
        <end position="335"/>
    </location>
</feature>
<accession>A0A2A5WCE2</accession>
<feature type="transmembrane region" description="Helical" evidence="6">
    <location>
        <begin position="167"/>
        <end position="184"/>
    </location>
</feature>
<dbReference type="InterPro" id="IPR030191">
    <property type="entry name" value="CodB"/>
</dbReference>
<evidence type="ECO:0000256" key="5">
    <source>
        <dbReference type="ARBA" id="ARBA00023136"/>
    </source>
</evidence>
<dbReference type="GO" id="GO:0015209">
    <property type="term" value="F:cytosine transmembrane transporter activity"/>
    <property type="evidence" value="ECO:0007669"/>
    <property type="project" value="InterPro"/>
</dbReference>
<feature type="transmembrane region" description="Helical" evidence="6">
    <location>
        <begin position="204"/>
        <end position="224"/>
    </location>
</feature>
<dbReference type="PANTHER" id="PTHR30569">
    <property type="entry name" value="CYTOSINE TRANSPORTER CODB"/>
    <property type="match status" value="1"/>
</dbReference>
<evidence type="ECO:0000256" key="3">
    <source>
        <dbReference type="ARBA" id="ARBA00022692"/>
    </source>
</evidence>
<evidence type="ECO:0000256" key="6">
    <source>
        <dbReference type="SAM" id="Phobius"/>
    </source>
</evidence>